<dbReference type="AlphaFoldDB" id="A0A3A1U1H8"/>
<dbReference type="OrthoDB" id="9955623at2"/>
<evidence type="ECO:0000313" key="2">
    <source>
        <dbReference type="Proteomes" id="UP000265742"/>
    </source>
</evidence>
<gene>
    <name evidence="1" type="ORF">D1781_04775</name>
</gene>
<reference evidence="2" key="1">
    <citation type="submission" date="2018-09" db="EMBL/GenBank/DDBJ databases">
        <authorList>
            <person name="Kim I."/>
        </authorList>
    </citation>
    <scope>NUCLEOTIDE SEQUENCE [LARGE SCALE GENOMIC DNA]</scope>
    <source>
        <strain evidence="2">DD4a</strain>
    </source>
</reference>
<dbReference type="Proteomes" id="UP000265742">
    <property type="component" value="Unassembled WGS sequence"/>
</dbReference>
<accession>A0A3A1U1H8</accession>
<sequence length="64" mass="6836">MTAFDELLALVERLAALVPHLPRLAVLDAVEAEWLRLGASAQSTLAPFVGPAALWRLRAGAEPC</sequence>
<comment type="caution">
    <text evidence="1">The sequence shown here is derived from an EMBL/GenBank/DDBJ whole genome shotgun (WGS) entry which is preliminary data.</text>
</comment>
<proteinExistence type="predicted"/>
<name>A0A3A1U1H8_9MICO</name>
<organism evidence="1 2">
    <name type="scientific">Amnibacterium setariae</name>
    <dbReference type="NCBI Taxonomy" id="2306585"/>
    <lineage>
        <taxon>Bacteria</taxon>
        <taxon>Bacillati</taxon>
        <taxon>Actinomycetota</taxon>
        <taxon>Actinomycetes</taxon>
        <taxon>Micrococcales</taxon>
        <taxon>Microbacteriaceae</taxon>
        <taxon>Amnibacterium</taxon>
    </lineage>
</organism>
<dbReference type="RefSeq" id="WP_119481085.1">
    <property type="nucleotide sequence ID" value="NZ_QXTG01000001.1"/>
</dbReference>
<protein>
    <submittedName>
        <fullName evidence="1">Uncharacterized protein</fullName>
    </submittedName>
</protein>
<evidence type="ECO:0000313" key="1">
    <source>
        <dbReference type="EMBL" id="RIX30724.1"/>
    </source>
</evidence>
<dbReference type="EMBL" id="QXTG01000001">
    <property type="protein sequence ID" value="RIX30724.1"/>
    <property type="molecule type" value="Genomic_DNA"/>
</dbReference>
<keyword evidence="2" id="KW-1185">Reference proteome</keyword>